<feature type="non-terminal residue" evidence="1">
    <location>
        <position position="69"/>
    </location>
</feature>
<evidence type="ECO:0000313" key="1">
    <source>
        <dbReference type="EMBL" id="KFM69256.1"/>
    </source>
</evidence>
<organism evidence="1 2">
    <name type="scientific">Stegodyphus mimosarum</name>
    <name type="common">African social velvet spider</name>
    <dbReference type="NCBI Taxonomy" id="407821"/>
    <lineage>
        <taxon>Eukaryota</taxon>
        <taxon>Metazoa</taxon>
        <taxon>Ecdysozoa</taxon>
        <taxon>Arthropoda</taxon>
        <taxon>Chelicerata</taxon>
        <taxon>Arachnida</taxon>
        <taxon>Araneae</taxon>
        <taxon>Araneomorphae</taxon>
        <taxon>Entelegynae</taxon>
        <taxon>Eresoidea</taxon>
        <taxon>Eresidae</taxon>
        <taxon>Stegodyphus</taxon>
    </lineage>
</organism>
<accession>A0A087TVW7</accession>
<name>A0A087TVW7_STEMI</name>
<gene>
    <name evidence="1" type="ORF">X975_21419</name>
</gene>
<evidence type="ECO:0000313" key="2">
    <source>
        <dbReference type="Proteomes" id="UP000054359"/>
    </source>
</evidence>
<proteinExistence type="predicted"/>
<protein>
    <submittedName>
        <fullName evidence="1">Uncharacterized protein</fullName>
    </submittedName>
</protein>
<dbReference type="OrthoDB" id="9971063at2759"/>
<reference evidence="1 2" key="1">
    <citation type="submission" date="2013-11" db="EMBL/GenBank/DDBJ databases">
        <title>Genome sequencing of Stegodyphus mimosarum.</title>
        <authorList>
            <person name="Bechsgaard J."/>
        </authorList>
    </citation>
    <scope>NUCLEOTIDE SEQUENCE [LARGE SCALE GENOMIC DNA]</scope>
</reference>
<sequence>MKRYSTEQQVLIVKTRYKNGAETIRKLCTIKGHNNAPNESTVGILTKKFEKNLFNSRHQKLGIPSKWPE</sequence>
<dbReference type="Proteomes" id="UP000054359">
    <property type="component" value="Unassembled WGS sequence"/>
</dbReference>
<dbReference type="EMBL" id="KK117002">
    <property type="protein sequence ID" value="KFM69256.1"/>
    <property type="molecule type" value="Genomic_DNA"/>
</dbReference>
<dbReference type="AlphaFoldDB" id="A0A087TVW7"/>
<keyword evidence="2" id="KW-1185">Reference proteome</keyword>